<feature type="repeat" description="CSPG" evidence="5">
    <location>
        <begin position="1243"/>
        <end position="1340"/>
    </location>
</feature>
<organism evidence="10 11">
    <name type="scientific">Leptobrachium leishanense</name>
    <name type="common">Leishan spiny toad</name>
    <dbReference type="NCBI Taxonomy" id="445787"/>
    <lineage>
        <taxon>Eukaryota</taxon>
        <taxon>Metazoa</taxon>
        <taxon>Chordata</taxon>
        <taxon>Craniata</taxon>
        <taxon>Vertebrata</taxon>
        <taxon>Euteleostomi</taxon>
        <taxon>Amphibia</taxon>
        <taxon>Batrachia</taxon>
        <taxon>Anura</taxon>
        <taxon>Pelobatoidea</taxon>
        <taxon>Megophryidae</taxon>
        <taxon>Leptobrachium</taxon>
    </lineage>
</organism>
<feature type="compositionally biased region" description="Acidic residues" evidence="6">
    <location>
        <begin position="995"/>
        <end position="1005"/>
    </location>
</feature>
<dbReference type="PROSITE" id="PS50025">
    <property type="entry name" value="LAM_G_DOMAIN"/>
    <property type="match status" value="2"/>
</dbReference>
<reference evidence="10" key="1">
    <citation type="submission" date="2025-08" db="UniProtKB">
        <authorList>
            <consortium name="Ensembl"/>
        </authorList>
    </citation>
    <scope>IDENTIFICATION</scope>
</reference>
<evidence type="ECO:0000256" key="4">
    <source>
        <dbReference type="PROSITE-ProRule" id="PRU00122"/>
    </source>
</evidence>
<evidence type="ECO:0000313" key="11">
    <source>
        <dbReference type="Proteomes" id="UP000694569"/>
    </source>
</evidence>
<feature type="compositionally biased region" description="Polar residues" evidence="6">
    <location>
        <begin position="2412"/>
        <end position="2427"/>
    </location>
</feature>
<feature type="repeat" description="CSPG" evidence="5">
    <location>
        <begin position="1577"/>
        <end position="1675"/>
    </location>
</feature>
<evidence type="ECO:0000256" key="6">
    <source>
        <dbReference type="SAM" id="MobiDB-lite"/>
    </source>
</evidence>
<dbReference type="Pfam" id="PF16184">
    <property type="entry name" value="Cadherin_3"/>
    <property type="match status" value="12"/>
</dbReference>
<dbReference type="SMART" id="SM00282">
    <property type="entry name" value="LamG"/>
    <property type="match status" value="2"/>
</dbReference>
<sequence>MAATHWLLLLFLGGILEDMGVPAQHNAGDSWMQGRMDSRLEMTFATSRISGLLFLASGEDQYLIVEIVNGTLRVKLHRASSESVVNSQGHLTLNNLEDHKLQLAVMESKMILIVDNLTSSTDLPSPAEELNWKHGVYIGGVGNTDLSSIPTKLPTFHGCIREANLNNINLLSHTHPLLQLHGQWDNCQPMPTPTFTGTFGFLGPRSYMIFPTWDVNIQGSIHFTIVTSRAGRAPLLYQSGPRTSYFHVEIAGGYLQVTIHTGEIVAQMQNTVYISDGHLHRVQIIVDSSEVKLEVDNAVTKLPVSDLGPDFEFYGNLYLGGVDETVLAKMRDGLLDDSYVDDMEYRSFIGCIKDLTVNSVKRGLRDAMLVKDVTAGCQDYEYYDYNEYDDTITPITSTAIIPVTTTTSHGTIGITRPLVKCKPDPKFPNLTSLVSPQSLFVTRGGSSVLQWQHLHPTPDLGKLGIRPSQVLLNLASGPQHGSLELDIPGAETRRKFTLLDVNNRRVRYVHDGSQSHEDGFSIDVSVPSGVNLPVCLTQVQRHTLPIYVLSAVSMPTFHFPKGDKLAMLAHETMTLTPDVIQILDSDSLCEQLTISVAVNVTWGQVELKYKPDEAIHEFSCVDLKNSQILFIHKSGSQAQLTVQVNDRTSRGSSANFTIFALEPEVNKIMDAGLLVSPGASVFITPSNLLTFTNTGMLGHEIMYQLIENPKLGEVQRLVDGRQWMLSQGFWQSDLERNRVRYISRDASFHGGHSQEDLLIQIQLWSQDVTNKTLKVRITKPSVQIRRLSPLRVGRRREVRLTDMELQVDSTDLHSVPVAYTIIQSPRKGNLQLIGQRLPEGSHFTQQDLENGHVSYAATVRNTKEMEDQFQFQVILGDQISPVYSYKIQIGVDPDAPQLTNKLLHVLEGGEVAIRPDHLFLKSSNSANFIYEVIDGPQHGKLIRIGSQREIGIVEFSNDDILRGNLVYQHDGSETTEDDIPFVASRQQEGSASDTSGEEENDDEEEEVVRGVFRVSIQLVNDNPPVQVVQKTFHVVRDGQRLLTTNDIAFSDPDLGTTDAQIVLVRYGVPFGRIVFIDDPSLLVFRFTQEDLRMHRILYIHDGPDQGSIQLQVSDGLYHLTTILDVQASEPFIRISNITALNVPSGGQGVLTSANLKFETNLDLRNDDEIRYHIVSQPRWGRILKGGRPTDSFSQFDLAGGLLVYEHGGESIKRDSFQISVEVNQVISFSEIEVRVGTESPSVTLKVIHNEKVYVFQGEAAEIKHLMVSAVDTFPHKITYTLTDPPAFGYLVAVSEEPSSDGSASLDSVHTFTQEDINRGRILYLHSASETLPDRMTLDVAVDGEIHQDIVVSVEVLPFYIPLEATELHVNEGGTATITTGILQVPNEYFLGLQLGFEVLSAPRRGRIINTDKREVRSFDWNELDQGRVLYEHDGSETLSDSFTIIANASDINHQSQPVTVNVTVQAVNDEAPRVVTNRGLEVLEEDTADISAQVLQTDDADSSPEDVIYSIQSPTNGQVTLRPSRGRILSFSQKQVNDGLVKFKHKGAHDGGFFFTVSDGKHQTEQHFFKIQVLPFSINVKTTKSLMACPNSLQLITNQHLTALTNERKAPPPALVVYHIEEPPRIGQIVRMANGEKEVSNFTQSDVDAGLIYYKHTADESPFWTALDYFSFHVTSQFTASQRYLLNVTVTFQEPCPQRQTRLWKNTGITVPEGGSSPIDRATLDASNLLANPTISRFSHDVVFLLTRLPTQGHLSIEGSPLDQHVPHFLQSHLDQGSLLYFHTGSTTQEDSLQFKAWLWPKLKPFHEAPHERNSLVITENLNVTVISRPNLPPLMVTPPSAFKLAPGSYAALTTDLLSVQNTYISPEKISYTILEAPSGISVAKQGHIPVTISHFTQEDLSKLSLIILANFTAISGPIKFNVTAGHQFLGIALLPIQVLPVFHATLDVPQASGISRLTTEHFPPTTEETAQRVTYKLTKQPIYGHLVVGKDPVTEFMWKQIKEGEVSYAFTSFSLPNDEFWFLTINPGGEDVAGVVTLTVSAMVKIGERKQWPRGCRVKLGTDTIDASELATNTQSDPEFRVLRHPRGGKLVRISQMDGESTVIDSFTQSQLENGLIGMELWDAEPSATDVESDRIHMELSANRVPPAKVTVRFTTVPYNISYPDTVPLVRVTGNFKTTTTTQATATASLEPTSQIVTTSLEPRTYMGQTTHPETTTSLQSTSNSDIAKSIGSTNFVHTTSLDSHKHLKPTGLASTAQEEHTTILETTTRLDPTIHPESTTYLEPNTKMISTSSGFYSTVQATTVMGSVSTGSRYTQSLTNFATVVLDLSETEIVAVNTTQDLALNSSWTVEIVTTPAPLGNDTFMGFMSANVYNIIIPICLVLLLLIIGLLLLIYLVRRKKMGMHHVQKAASSSKPENGANNRQTFRPAEPDRGIPLCEVGAEHRSNGAGQAPAGSQYWV</sequence>
<name>A0A8C5Q464_9ANUR</name>
<evidence type="ECO:0000313" key="10">
    <source>
        <dbReference type="Ensembl" id="ENSLLEP00000032655.1"/>
    </source>
</evidence>
<evidence type="ECO:0000256" key="1">
    <source>
        <dbReference type="ARBA" id="ARBA00022729"/>
    </source>
</evidence>
<feature type="chain" id="PRO_5034133055" evidence="8">
    <location>
        <begin position="24"/>
        <end position="2462"/>
    </location>
</feature>
<feature type="region of interest" description="Disordered" evidence="6">
    <location>
        <begin position="2409"/>
        <end position="2434"/>
    </location>
</feature>
<feature type="transmembrane region" description="Helical" evidence="7">
    <location>
        <begin position="2377"/>
        <end position="2399"/>
    </location>
</feature>
<keyword evidence="7" id="KW-0472">Membrane</keyword>
<dbReference type="GO" id="GO:0009653">
    <property type="term" value="P:anatomical structure morphogenesis"/>
    <property type="evidence" value="ECO:0007669"/>
    <property type="project" value="TreeGrafter"/>
</dbReference>
<keyword evidence="11" id="KW-1185">Reference proteome</keyword>
<dbReference type="PROSITE" id="PS51854">
    <property type="entry name" value="CSPG"/>
    <property type="match status" value="10"/>
</dbReference>
<feature type="region of interest" description="Disordered" evidence="6">
    <location>
        <begin position="984"/>
        <end position="1005"/>
    </location>
</feature>
<dbReference type="CDD" id="cd00110">
    <property type="entry name" value="LamG"/>
    <property type="match status" value="2"/>
</dbReference>
<keyword evidence="3" id="KW-0325">Glycoprotein</keyword>
<keyword evidence="2" id="KW-0677">Repeat</keyword>
<evidence type="ECO:0000256" key="3">
    <source>
        <dbReference type="ARBA" id="ARBA00023180"/>
    </source>
</evidence>
<proteinExistence type="predicted"/>
<protein>
    <submittedName>
        <fullName evidence="10">Chondroitin sulfate proteoglycan 4</fullName>
    </submittedName>
</protein>
<feature type="repeat" description="CSPG" evidence="5">
    <location>
        <begin position="1131"/>
        <end position="1221"/>
    </location>
</feature>
<feature type="domain" description="Laminin G" evidence="9">
    <location>
        <begin position="197"/>
        <end position="377"/>
    </location>
</feature>
<feature type="repeat" description="CSPG" evidence="5">
    <location>
        <begin position="1023"/>
        <end position="1115"/>
    </location>
</feature>
<keyword evidence="7" id="KW-0812">Transmembrane</keyword>
<dbReference type="InterPro" id="IPR039005">
    <property type="entry name" value="CSPG_rpt"/>
</dbReference>
<comment type="caution">
    <text evidence="4">Lacks conserved residue(s) required for the propagation of feature annotation.</text>
</comment>
<dbReference type="GeneTree" id="ENSGT00940000154091"/>
<dbReference type="PANTHER" id="PTHR45739:SF13">
    <property type="entry name" value="CHONDROITIN SULFATE PROTEOGLYCAN 4"/>
    <property type="match status" value="1"/>
</dbReference>
<feature type="compositionally biased region" description="Polar residues" evidence="6">
    <location>
        <begin position="984"/>
        <end position="994"/>
    </location>
</feature>
<dbReference type="PANTHER" id="PTHR45739">
    <property type="entry name" value="MATRIX PROTEIN, PUTATIVE-RELATED"/>
    <property type="match status" value="1"/>
</dbReference>
<dbReference type="Ensembl" id="ENSLLET00000033917.1">
    <property type="protein sequence ID" value="ENSLLEP00000032655.1"/>
    <property type="gene ID" value="ENSLLEG00000020723.1"/>
</dbReference>
<dbReference type="OrthoDB" id="9026019at2759"/>
<feature type="domain" description="Laminin G" evidence="9">
    <location>
        <begin position="1"/>
        <end position="187"/>
    </location>
</feature>
<feature type="signal peptide" evidence="8">
    <location>
        <begin position="1"/>
        <end position="23"/>
    </location>
</feature>
<dbReference type="Proteomes" id="UP000694569">
    <property type="component" value="Unplaced"/>
</dbReference>
<dbReference type="SUPFAM" id="SSF49899">
    <property type="entry name" value="Concanavalin A-like lectins/glucanases"/>
    <property type="match status" value="2"/>
</dbReference>
<feature type="repeat" description="CSPG" evidence="5">
    <location>
        <begin position="1700"/>
        <end position="1798"/>
    </location>
</feature>
<gene>
    <name evidence="10" type="primary">CSPG4</name>
</gene>
<dbReference type="Pfam" id="PF02210">
    <property type="entry name" value="Laminin_G_2"/>
    <property type="match status" value="2"/>
</dbReference>
<feature type="repeat" description="CSPG" evidence="5">
    <location>
        <begin position="1358"/>
        <end position="1447"/>
    </location>
</feature>
<keyword evidence="1 8" id="KW-0732">Signal</keyword>
<keyword evidence="7" id="KW-1133">Transmembrane helix</keyword>
<dbReference type="Gene3D" id="2.60.120.200">
    <property type="match status" value="2"/>
</dbReference>
<dbReference type="InterPro" id="IPR001791">
    <property type="entry name" value="Laminin_G"/>
</dbReference>
<feature type="repeat" description="CSPG" evidence="5">
    <location>
        <begin position="430"/>
        <end position="525"/>
    </location>
</feature>
<dbReference type="InterPro" id="IPR013320">
    <property type="entry name" value="ConA-like_dom_sf"/>
</dbReference>
<evidence type="ECO:0000256" key="2">
    <source>
        <dbReference type="ARBA" id="ARBA00022737"/>
    </source>
</evidence>
<evidence type="ECO:0000259" key="9">
    <source>
        <dbReference type="PROSITE" id="PS50025"/>
    </source>
</evidence>
<evidence type="ECO:0000256" key="8">
    <source>
        <dbReference type="SAM" id="SignalP"/>
    </source>
</evidence>
<evidence type="ECO:0000256" key="7">
    <source>
        <dbReference type="SAM" id="Phobius"/>
    </source>
</evidence>
<feature type="repeat" description="CSPG" evidence="5">
    <location>
        <begin position="1471"/>
        <end position="1560"/>
    </location>
</feature>
<feature type="repeat" description="CSPG" evidence="5">
    <location>
        <begin position="894"/>
        <end position="984"/>
    </location>
</feature>
<dbReference type="InterPro" id="IPR051561">
    <property type="entry name" value="FRAS1_ECM"/>
</dbReference>
<evidence type="ECO:0000256" key="5">
    <source>
        <dbReference type="PROSITE-ProRule" id="PRU01201"/>
    </source>
</evidence>
<feature type="repeat" description="CSPG" evidence="5">
    <location>
        <begin position="781"/>
        <end position="874"/>
    </location>
</feature>
<reference evidence="10" key="2">
    <citation type="submission" date="2025-09" db="UniProtKB">
        <authorList>
            <consortium name="Ensembl"/>
        </authorList>
    </citation>
    <scope>IDENTIFICATION</scope>
</reference>
<accession>A0A8C5Q464</accession>